<comment type="caution">
    <text evidence="1">The sequence shown here is derived from an EMBL/GenBank/DDBJ whole genome shotgun (WGS) entry which is preliminary data.</text>
</comment>
<evidence type="ECO:0000313" key="1">
    <source>
        <dbReference type="EMBL" id="OGK19813.1"/>
    </source>
</evidence>
<name>A0A1F7GLH3_9BACT</name>
<organism evidence="1 2">
    <name type="scientific">Candidatus Roizmanbacteria bacterium RIFCSPHIGHO2_01_FULL_39_24</name>
    <dbReference type="NCBI Taxonomy" id="1802032"/>
    <lineage>
        <taxon>Bacteria</taxon>
        <taxon>Candidatus Roizmaniibacteriota</taxon>
    </lineage>
</organism>
<accession>A0A1F7GLH3</accession>
<dbReference type="Pfam" id="PF08843">
    <property type="entry name" value="AbiEii"/>
    <property type="match status" value="1"/>
</dbReference>
<proteinExistence type="predicted"/>
<evidence type="ECO:0008006" key="3">
    <source>
        <dbReference type="Google" id="ProtNLM"/>
    </source>
</evidence>
<evidence type="ECO:0000313" key="2">
    <source>
        <dbReference type="Proteomes" id="UP000176850"/>
    </source>
</evidence>
<protein>
    <recommendedName>
        <fullName evidence="3">Nucleotidyl transferase AbiEii/AbiGii toxin family protein</fullName>
    </recommendedName>
</protein>
<reference evidence="1 2" key="1">
    <citation type="journal article" date="2016" name="Nat. Commun.">
        <title>Thousands of microbial genomes shed light on interconnected biogeochemical processes in an aquifer system.</title>
        <authorList>
            <person name="Anantharaman K."/>
            <person name="Brown C.T."/>
            <person name="Hug L.A."/>
            <person name="Sharon I."/>
            <person name="Castelle C.J."/>
            <person name="Probst A.J."/>
            <person name="Thomas B.C."/>
            <person name="Singh A."/>
            <person name="Wilkins M.J."/>
            <person name="Karaoz U."/>
            <person name="Brodie E.L."/>
            <person name="Williams K.H."/>
            <person name="Hubbard S.S."/>
            <person name="Banfield J.F."/>
        </authorList>
    </citation>
    <scope>NUCLEOTIDE SEQUENCE [LARGE SCALE GENOMIC DNA]</scope>
</reference>
<dbReference type="Proteomes" id="UP000176850">
    <property type="component" value="Unassembled WGS sequence"/>
</dbReference>
<sequence length="219" mass="25392">MHQNISKLHLDILDNKRLDVLTKLTPYISNFVLAGGTALALQINHRKSYDFDFFSSEEISPNFALKLRNILVIQSIAVDTSDELTLYTSDTAKISFIYYPFSEYFKTGNEDKLTYYLSESIAIQKAYTIGRRGAYRDYFDLYSLLNKKVIIFEDIIEKAEKAYGSLFNAKLFLEQLTYFGDITNFEIIPVNQNEGNIEPDEVKKFLEETVKKFINTNKF</sequence>
<dbReference type="EMBL" id="MFZH01000004">
    <property type="protein sequence ID" value="OGK19813.1"/>
    <property type="molecule type" value="Genomic_DNA"/>
</dbReference>
<dbReference type="InterPro" id="IPR014942">
    <property type="entry name" value="AbiEii"/>
</dbReference>
<dbReference type="AlphaFoldDB" id="A0A1F7GLH3"/>
<gene>
    <name evidence="1" type="ORF">A2799_00565</name>
</gene>